<dbReference type="PROSITE" id="PS01248">
    <property type="entry name" value="EGF_LAM_1"/>
    <property type="match status" value="1"/>
</dbReference>
<evidence type="ECO:0000259" key="5">
    <source>
        <dbReference type="PROSITE" id="PS01248"/>
    </source>
</evidence>
<reference evidence="6 7" key="1">
    <citation type="submission" date="2024-04" db="EMBL/GenBank/DDBJ databases">
        <title>Tritrichomonas musculus Genome.</title>
        <authorList>
            <person name="Alves-Ferreira E."/>
            <person name="Grigg M."/>
            <person name="Lorenzi H."/>
            <person name="Galac M."/>
        </authorList>
    </citation>
    <scope>NUCLEOTIDE SEQUENCE [LARGE SCALE GENOMIC DNA]</scope>
    <source>
        <strain evidence="6 7">EAF2021</strain>
    </source>
</reference>
<comment type="caution">
    <text evidence="6">The sequence shown here is derived from an EMBL/GenBank/DDBJ whole genome shotgun (WGS) entry which is preliminary data.</text>
</comment>
<proteinExistence type="predicted"/>
<feature type="domain" description="Laminin EGF-like" evidence="5">
    <location>
        <begin position="258"/>
        <end position="287"/>
    </location>
</feature>
<dbReference type="InterPro" id="IPR012337">
    <property type="entry name" value="RNaseH-like_sf"/>
</dbReference>
<name>A0ABR2HCH7_9EUKA</name>
<protein>
    <recommendedName>
        <fullName evidence="8">3'-5' exonuclease domain-containing protein</fullName>
    </recommendedName>
</protein>
<accession>A0ABR2HCH7</accession>
<keyword evidence="3" id="KW-0378">Hydrolase</keyword>
<feature type="domain" description="EGF-like" evidence="4">
    <location>
        <begin position="258"/>
        <end position="269"/>
    </location>
</feature>
<dbReference type="SUPFAM" id="SSF57184">
    <property type="entry name" value="Growth factor receptor domain"/>
    <property type="match status" value="2"/>
</dbReference>
<dbReference type="SMART" id="SM00261">
    <property type="entry name" value="FU"/>
    <property type="match status" value="3"/>
</dbReference>
<evidence type="ECO:0000313" key="7">
    <source>
        <dbReference type="Proteomes" id="UP001470230"/>
    </source>
</evidence>
<dbReference type="EMBL" id="JAPFFF010000032">
    <property type="protein sequence ID" value="KAK8844412.1"/>
    <property type="molecule type" value="Genomic_DNA"/>
</dbReference>
<dbReference type="PANTHER" id="PTHR13620:SF104">
    <property type="entry name" value="EXONUCLEASE 3'-5' DOMAIN-CONTAINING PROTEIN 2"/>
    <property type="match status" value="1"/>
</dbReference>
<dbReference type="InterPro" id="IPR009030">
    <property type="entry name" value="Growth_fac_rcpt_cys_sf"/>
</dbReference>
<dbReference type="InterPro" id="IPR000742">
    <property type="entry name" value="EGF"/>
</dbReference>
<evidence type="ECO:0000256" key="1">
    <source>
        <dbReference type="ARBA" id="ARBA00022536"/>
    </source>
</evidence>
<dbReference type="Proteomes" id="UP001470230">
    <property type="component" value="Unassembled WGS sequence"/>
</dbReference>
<gene>
    <name evidence="6" type="ORF">M9Y10_024270</name>
</gene>
<evidence type="ECO:0008006" key="8">
    <source>
        <dbReference type="Google" id="ProtNLM"/>
    </source>
</evidence>
<dbReference type="SMART" id="SM00474">
    <property type="entry name" value="35EXOc"/>
    <property type="match status" value="1"/>
</dbReference>
<dbReference type="InterPro" id="IPR002049">
    <property type="entry name" value="LE_dom"/>
</dbReference>
<evidence type="ECO:0000259" key="4">
    <source>
        <dbReference type="PROSITE" id="PS00022"/>
    </source>
</evidence>
<dbReference type="InterPro" id="IPR006212">
    <property type="entry name" value="Furin_repeat"/>
</dbReference>
<dbReference type="Gene3D" id="3.30.420.10">
    <property type="entry name" value="Ribonuclease H-like superfamily/Ribonuclease H"/>
    <property type="match status" value="1"/>
</dbReference>
<organism evidence="6 7">
    <name type="scientific">Tritrichomonas musculus</name>
    <dbReference type="NCBI Taxonomy" id="1915356"/>
    <lineage>
        <taxon>Eukaryota</taxon>
        <taxon>Metamonada</taxon>
        <taxon>Parabasalia</taxon>
        <taxon>Tritrichomonadida</taxon>
        <taxon>Tritrichomonadidae</taxon>
        <taxon>Tritrichomonas</taxon>
    </lineage>
</organism>
<dbReference type="InterPro" id="IPR002562">
    <property type="entry name" value="3'-5'_exonuclease_dom"/>
</dbReference>
<dbReference type="Pfam" id="PF01612">
    <property type="entry name" value="DNA_pol_A_exo1"/>
    <property type="match status" value="1"/>
</dbReference>
<keyword evidence="7" id="KW-1185">Reference proteome</keyword>
<dbReference type="SMART" id="SM00181">
    <property type="entry name" value="EGF"/>
    <property type="match status" value="3"/>
</dbReference>
<evidence type="ECO:0000313" key="6">
    <source>
        <dbReference type="EMBL" id="KAK8844412.1"/>
    </source>
</evidence>
<dbReference type="InterPro" id="IPR036397">
    <property type="entry name" value="RNaseH_sf"/>
</dbReference>
<evidence type="ECO:0000256" key="3">
    <source>
        <dbReference type="ARBA" id="ARBA00022801"/>
    </source>
</evidence>
<keyword evidence="2" id="KW-0540">Nuclease</keyword>
<evidence type="ECO:0000256" key="2">
    <source>
        <dbReference type="ARBA" id="ARBA00022722"/>
    </source>
</evidence>
<dbReference type="PANTHER" id="PTHR13620">
    <property type="entry name" value="3-5 EXONUCLEASE"/>
    <property type="match status" value="1"/>
</dbReference>
<dbReference type="Gene3D" id="2.10.220.10">
    <property type="entry name" value="Hormone Receptor, Insulin-like Growth Factor Receptor 1, Chain A, domain 2"/>
    <property type="match status" value="2"/>
</dbReference>
<dbReference type="PROSITE" id="PS00022">
    <property type="entry name" value="EGF_1"/>
    <property type="match status" value="1"/>
</dbReference>
<dbReference type="SUPFAM" id="SSF53098">
    <property type="entry name" value="Ribonuclease H-like"/>
    <property type="match status" value="1"/>
</dbReference>
<keyword evidence="1" id="KW-0245">EGF-like domain</keyword>
<dbReference type="InterPro" id="IPR051132">
    <property type="entry name" value="3-5_Exonuclease_domain"/>
</dbReference>
<sequence length="639" mass="71862">MFKIINSNQCIEFLPGFDIKSNCKICESNFFATINESTKHLTCTYCGDGCASCSSTSKCDSCKEGYSQSTNCNQFIDGYYKKNYLSVSFECISCGRGSATCKTSRTCDTYKDNFINEQDCEVGYFVHDFNNGTVICDICSENCESCSSIESCITCKEGYSNPENLGKDCINGYYKDTSTENPRCLSCPTNCLLCTSATQCTQCIIGYSNSESNSICNACDTSGGYIVVSTNGSTPVFGHECENDNDCSENAVCNSNSCVCKLGYIGEDCLQCATGFTKNSSSQCDTCDTGFYKQEDGNCSPCSSNCVNCSSNSIYQKGFPPILNTFSEEEEDYDFDIDQQNSFENECDDDTEGQIMDYGQIQFTEETTLSSFKNSMWNVGATAEIEFFSGTFSKVYLLDEVNDIEKFIPQISKDGVIFIDFEYVPLSRSNVAPVCLFQFCSSEGAFLFRQTERKTNEAMKKFLSKENGLRFVAKGISGDMARLHAFFGSNFEMNKEDVDQTRLKPYKESLNFEKMVESFAGKPSAQFKDKRISCSNWNARKLTKIQVIYSAFDVVALFACYPNYKPVKMIYYKPPEESQNEPQGDVKNELIEYTIALKKFDKKDSQDSQKVDEFWDFNSYLVPQMFRKLPFKSRPTFQL</sequence>